<sequence length="123" mass="13751">MFGEMYEVVKSELAASRQISFAYRNLTFSQAVKSKIAVATDTWTMRAMTWTFPGTIASWITSDWELVERVIDFHPIEDKEHEGQYAAIDLASASTTDNASANDVLVRALSHILMQNFGTGRAN</sequence>
<dbReference type="Proteomes" id="UP001218218">
    <property type="component" value="Unassembled WGS sequence"/>
</dbReference>
<comment type="caution">
    <text evidence="1">The sequence shown here is derived from an EMBL/GenBank/DDBJ whole genome shotgun (WGS) entry which is preliminary data.</text>
</comment>
<evidence type="ECO:0000313" key="2">
    <source>
        <dbReference type="Proteomes" id="UP001218218"/>
    </source>
</evidence>
<keyword evidence="2" id="KW-1185">Reference proteome</keyword>
<gene>
    <name evidence="1" type="ORF">DFH08DRAFT_977827</name>
</gene>
<evidence type="ECO:0000313" key="1">
    <source>
        <dbReference type="EMBL" id="KAJ7302404.1"/>
    </source>
</evidence>
<reference evidence="1" key="1">
    <citation type="submission" date="2023-03" db="EMBL/GenBank/DDBJ databases">
        <title>Massive genome expansion in bonnet fungi (Mycena s.s.) driven by repeated elements and novel gene families across ecological guilds.</title>
        <authorList>
            <consortium name="Lawrence Berkeley National Laboratory"/>
            <person name="Harder C.B."/>
            <person name="Miyauchi S."/>
            <person name="Viragh M."/>
            <person name="Kuo A."/>
            <person name="Thoen E."/>
            <person name="Andreopoulos B."/>
            <person name="Lu D."/>
            <person name="Skrede I."/>
            <person name="Drula E."/>
            <person name="Henrissat B."/>
            <person name="Morin E."/>
            <person name="Kohler A."/>
            <person name="Barry K."/>
            <person name="LaButti K."/>
            <person name="Morin E."/>
            <person name="Salamov A."/>
            <person name="Lipzen A."/>
            <person name="Mereny Z."/>
            <person name="Hegedus B."/>
            <person name="Baldrian P."/>
            <person name="Stursova M."/>
            <person name="Weitz H."/>
            <person name="Taylor A."/>
            <person name="Grigoriev I.V."/>
            <person name="Nagy L.G."/>
            <person name="Martin F."/>
            <person name="Kauserud H."/>
        </authorList>
    </citation>
    <scope>NUCLEOTIDE SEQUENCE</scope>
    <source>
        <strain evidence="1">CBHHK002</strain>
    </source>
</reference>
<dbReference type="EMBL" id="JARIHO010000116">
    <property type="protein sequence ID" value="KAJ7302404.1"/>
    <property type="molecule type" value="Genomic_DNA"/>
</dbReference>
<dbReference type="AlphaFoldDB" id="A0AAD6YZV0"/>
<protein>
    <submittedName>
        <fullName evidence="1">Uncharacterized protein</fullName>
    </submittedName>
</protein>
<name>A0AAD6YZV0_9AGAR</name>
<proteinExistence type="predicted"/>
<organism evidence="1 2">
    <name type="scientific">Mycena albidolilacea</name>
    <dbReference type="NCBI Taxonomy" id="1033008"/>
    <lineage>
        <taxon>Eukaryota</taxon>
        <taxon>Fungi</taxon>
        <taxon>Dikarya</taxon>
        <taxon>Basidiomycota</taxon>
        <taxon>Agaricomycotina</taxon>
        <taxon>Agaricomycetes</taxon>
        <taxon>Agaricomycetidae</taxon>
        <taxon>Agaricales</taxon>
        <taxon>Marasmiineae</taxon>
        <taxon>Mycenaceae</taxon>
        <taxon>Mycena</taxon>
    </lineage>
</organism>
<accession>A0AAD6YZV0</accession>